<keyword evidence="1" id="KW-0472">Membrane</keyword>
<dbReference type="EMBL" id="JABKKF010000014">
    <property type="protein sequence ID" value="NPD93001.1"/>
    <property type="molecule type" value="Genomic_DNA"/>
</dbReference>
<protein>
    <submittedName>
        <fullName evidence="2">Uncharacterized protein</fullName>
    </submittedName>
</protein>
<feature type="transmembrane region" description="Helical" evidence="1">
    <location>
        <begin position="53"/>
        <end position="73"/>
    </location>
</feature>
<evidence type="ECO:0000313" key="2">
    <source>
        <dbReference type="EMBL" id="NPD93001.1"/>
    </source>
</evidence>
<sequence length="79" mass="8977">MIILHIVLLVGAFAAMVLRSRVLKLKATFFDTFLSVLFFIMILNLTDRLIPGHMVLSFFIGAVIYAPVILWLSRDVPKE</sequence>
<dbReference type="Proteomes" id="UP000714420">
    <property type="component" value="Unassembled WGS sequence"/>
</dbReference>
<evidence type="ECO:0000256" key="1">
    <source>
        <dbReference type="SAM" id="Phobius"/>
    </source>
</evidence>
<keyword evidence="1" id="KW-0812">Transmembrane</keyword>
<dbReference type="RefSeq" id="WP_172276816.1">
    <property type="nucleotide sequence ID" value="NZ_CASGMU010000007.1"/>
</dbReference>
<keyword evidence="3" id="KW-1185">Reference proteome</keyword>
<name>A0ABX2AP30_9BACT</name>
<reference evidence="2 3" key="1">
    <citation type="submission" date="2020-05" db="EMBL/GenBank/DDBJ databases">
        <title>Distinct polysaccharide utilization as determinants for interspecies competition between intestinal Prevotella spp.</title>
        <authorList>
            <person name="Galvez E.J.C."/>
            <person name="Iljazovic A."/>
            <person name="Strowig T."/>
        </authorList>
    </citation>
    <scope>NUCLEOTIDE SEQUENCE [LARGE SCALE GENOMIC DNA]</scope>
    <source>
        <strain evidence="2 3">PMUR</strain>
    </source>
</reference>
<organism evidence="2 3">
    <name type="scientific">Xylanibacter muris</name>
    <dbReference type="NCBI Taxonomy" id="2736290"/>
    <lineage>
        <taxon>Bacteria</taxon>
        <taxon>Pseudomonadati</taxon>
        <taxon>Bacteroidota</taxon>
        <taxon>Bacteroidia</taxon>
        <taxon>Bacteroidales</taxon>
        <taxon>Prevotellaceae</taxon>
        <taxon>Xylanibacter</taxon>
    </lineage>
</organism>
<evidence type="ECO:0000313" key="3">
    <source>
        <dbReference type="Proteomes" id="UP000714420"/>
    </source>
</evidence>
<gene>
    <name evidence="2" type="ORF">HPS56_11765</name>
</gene>
<keyword evidence="1" id="KW-1133">Transmembrane helix</keyword>
<feature type="transmembrane region" description="Helical" evidence="1">
    <location>
        <begin position="29"/>
        <end position="46"/>
    </location>
</feature>
<proteinExistence type="predicted"/>
<accession>A0ABX2AP30</accession>
<comment type="caution">
    <text evidence="2">The sequence shown here is derived from an EMBL/GenBank/DDBJ whole genome shotgun (WGS) entry which is preliminary data.</text>
</comment>